<reference evidence="3" key="1">
    <citation type="submission" date="2017-01" db="EMBL/GenBank/DDBJ databases">
        <authorList>
            <person name="Varghese N."/>
            <person name="Submissions S."/>
        </authorList>
    </citation>
    <scope>NUCLEOTIDE SEQUENCE [LARGE SCALE GENOMIC DNA]</scope>
    <source>
        <strain evidence="3">MNA4</strain>
    </source>
</reference>
<proteinExistence type="predicted"/>
<keyword evidence="1" id="KW-0812">Transmembrane</keyword>
<dbReference type="OrthoDB" id="2353183at2"/>
<evidence type="ECO:0000313" key="3">
    <source>
        <dbReference type="Proteomes" id="UP000187550"/>
    </source>
</evidence>
<keyword evidence="1" id="KW-1133">Transmembrane helix</keyword>
<dbReference type="Proteomes" id="UP000187550">
    <property type="component" value="Unassembled WGS sequence"/>
</dbReference>
<keyword evidence="3" id="KW-1185">Reference proteome</keyword>
<accession>A0A1U7PL74</accession>
<name>A0A1U7PL74_9BACI</name>
<dbReference type="AlphaFoldDB" id="A0A1U7PL74"/>
<dbReference type="EMBL" id="FTPL01000001">
    <property type="protein sequence ID" value="SIT67886.1"/>
    <property type="molecule type" value="Genomic_DNA"/>
</dbReference>
<evidence type="ECO:0008006" key="4">
    <source>
        <dbReference type="Google" id="ProtNLM"/>
    </source>
</evidence>
<feature type="transmembrane region" description="Helical" evidence="1">
    <location>
        <begin position="103"/>
        <end position="127"/>
    </location>
</feature>
<dbReference type="Pfam" id="PF11877">
    <property type="entry name" value="DUF3397"/>
    <property type="match status" value="1"/>
</dbReference>
<gene>
    <name evidence="2" type="ORF">SAMN05428946_0289</name>
</gene>
<evidence type="ECO:0000313" key="2">
    <source>
        <dbReference type="EMBL" id="SIT67886.1"/>
    </source>
</evidence>
<organism evidence="2 3">
    <name type="scientific">Edaphobacillus lindanitolerans</name>
    <dbReference type="NCBI Taxonomy" id="550447"/>
    <lineage>
        <taxon>Bacteria</taxon>
        <taxon>Bacillati</taxon>
        <taxon>Bacillota</taxon>
        <taxon>Bacilli</taxon>
        <taxon>Bacillales</taxon>
        <taxon>Bacillaceae</taxon>
        <taxon>Edaphobacillus</taxon>
    </lineage>
</organism>
<feature type="transmembrane region" description="Helical" evidence="1">
    <location>
        <begin position="6"/>
        <end position="26"/>
    </location>
</feature>
<dbReference type="STRING" id="550447.SAMN05428946_0289"/>
<keyword evidence="1" id="KW-0472">Membrane</keyword>
<dbReference type="RefSeq" id="WP_076756592.1">
    <property type="nucleotide sequence ID" value="NZ_FTPL01000001.1"/>
</dbReference>
<evidence type="ECO:0000256" key="1">
    <source>
        <dbReference type="SAM" id="Phobius"/>
    </source>
</evidence>
<sequence>MSEVLYASAGFLISFPPLLFMMLFTLFTRMLKDPARGLSRAADVTTVFLLPAVPIVFRSITGIHAGFPFAMAVTLFALAMTWRERETRRELEILPLLRKIWRLLFLLCSVLYMVLLISGAGIAVWTYTAR</sequence>
<feature type="transmembrane region" description="Helical" evidence="1">
    <location>
        <begin position="63"/>
        <end position="82"/>
    </location>
</feature>
<dbReference type="InterPro" id="IPR024515">
    <property type="entry name" value="DUF3397"/>
</dbReference>
<protein>
    <recommendedName>
        <fullName evidence="4">DUF3397 domain-containing protein</fullName>
    </recommendedName>
</protein>